<proteinExistence type="predicted"/>
<accession>A0ACD1A8N2</accession>
<dbReference type="EMBL" id="CP042469">
    <property type="protein sequence ID" value="QOX62682.1"/>
    <property type="molecule type" value="Genomic_DNA"/>
</dbReference>
<sequence length="380" mass="41660">MILPSGTENKGIRGFLMSASVYLRLKIELDHGRKAVMVTNVSDGRVKEVDQMKKVGVEKTLITEDQLSKCQGEPLLAKALHAMETSSLQFFQEEDGTFLLIEPYEPMPKMILLGGGAIAVPLAELGAKVGLSVTVADDRPNYANKDRFPQAETIICDEFSSCLAQLILNEYSFVVIVTREHKHDLECLRMVLNNKTAYTGMVGSKVSLSRVKEQLLQEGFSKERIHKIHMPVGLDIGAATPDEIAVSIIAQIIQYRRFLKKALILNGACDRVRNEVDHLVLNALCEDPEEPRALATVVETWGSVPRKAGAKMLIWSYGMTVGSIGGGYAEGELINAAWQIIGTGCSALHEIDLTGQTDEEEGMVCGGRMKVLIEDCSVPK</sequence>
<reference evidence="1" key="1">
    <citation type="submission" date="2019-08" db="EMBL/GenBank/DDBJ databases">
        <title>Genome sequence of Clostridiales bacterium MT110.</title>
        <authorList>
            <person name="Cao J."/>
        </authorList>
    </citation>
    <scope>NUCLEOTIDE SEQUENCE</scope>
    <source>
        <strain evidence="1">MT110</strain>
    </source>
</reference>
<organism evidence="1 2">
    <name type="scientific">Anoxybacterium hadale</name>
    <dbReference type="NCBI Taxonomy" id="3408580"/>
    <lineage>
        <taxon>Bacteria</taxon>
        <taxon>Bacillati</taxon>
        <taxon>Bacillota</taxon>
        <taxon>Clostridia</taxon>
        <taxon>Peptostreptococcales</taxon>
        <taxon>Anaerovoracaceae</taxon>
        <taxon>Anoxybacterium</taxon>
    </lineage>
</organism>
<evidence type="ECO:0000313" key="2">
    <source>
        <dbReference type="Proteomes" id="UP000594014"/>
    </source>
</evidence>
<keyword evidence="2" id="KW-1185">Reference proteome</keyword>
<evidence type="ECO:0000313" key="1">
    <source>
        <dbReference type="EMBL" id="QOX62682.1"/>
    </source>
</evidence>
<gene>
    <name evidence="1" type="ORF">FRZ06_04630</name>
</gene>
<name>A0ACD1A8N2_9FIRM</name>
<dbReference type="Proteomes" id="UP000594014">
    <property type="component" value="Chromosome"/>
</dbReference>
<protein>
    <submittedName>
        <fullName evidence="1">Xanthine dehydrogenase</fullName>
    </submittedName>
</protein>